<dbReference type="OrthoDB" id="18585at2759"/>
<evidence type="ECO:0000256" key="6">
    <source>
        <dbReference type="ARBA" id="ARBA00023136"/>
    </source>
</evidence>
<evidence type="ECO:0000256" key="7">
    <source>
        <dbReference type="ARBA" id="ARBA00023180"/>
    </source>
</evidence>
<evidence type="ECO:0000256" key="9">
    <source>
        <dbReference type="SAM" id="Phobius"/>
    </source>
</evidence>
<dbReference type="GO" id="GO:0005886">
    <property type="term" value="C:plasma membrane"/>
    <property type="evidence" value="ECO:0007669"/>
    <property type="project" value="UniProtKB-SubCell"/>
</dbReference>
<keyword evidence="4 9" id="KW-0812">Transmembrane</keyword>
<comment type="subcellular location">
    <subcellularLocation>
        <location evidence="1">Cell membrane</location>
    </subcellularLocation>
</comment>
<proteinExistence type="inferred from homology"/>
<dbReference type="PRINTS" id="PR01609">
    <property type="entry name" value="CD36FAMILY"/>
</dbReference>
<evidence type="ECO:0000256" key="2">
    <source>
        <dbReference type="ARBA" id="ARBA00010532"/>
    </source>
</evidence>
<keyword evidence="3" id="KW-1003">Cell membrane</keyword>
<evidence type="ECO:0008006" key="12">
    <source>
        <dbReference type="Google" id="ProtNLM"/>
    </source>
</evidence>
<evidence type="ECO:0000256" key="4">
    <source>
        <dbReference type="ARBA" id="ARBA00022692"/>
    </source>
</evidence>
<feature type="transmembrane region" description="Helical" evidence="9">
    <location>
        <begin position="454"/>
        <end position="475"/>
    </location>
</feature>
<evidence type="ECO:0000256" key="5">
    <source>
        <dbReference type="ARBA" id="ARBA00022989"/>
    </source>
</evidence>
<dbReference type="InterPro" id="IPR002159">
    <property type="entry name" value="CD36_fam"/>
</dbReference>
<dbReference type="GO" id="GO:0005737">
    <property type="term" value="C:cytoplasm"/>
    <property type="evidence" value="ECO:0007669"/>
    <property type="project" value="TreeGrafter"/>
</dbReference>
<dbReference type="Pfam" id="PF01130">
    <property type="entry name" value="CD36"/>
    <property type="match status" value="1"/>
</dbReference>
<keyword evidence="5 9" id="KW-1133">Transmembrane helix</keyword>
<protein>
    <recommendedName>
        <fullName evidence="12">Scavenger receptor class B member 1</fullName>
    </recommendedName>
</protein>
<evidence type="ECO:0000313" key="11">
    <source>
        <dbReference type="Proteomes" id="UP000007819"/>
    </source>
</evidence>
<reference evidence="10" key="2">
    <citation type="submission" date="2022-06" db="UniProtKB">
        <authorList>
            <consortium name="EnsemblMetazoa"/>
        </authorList>
    </citation>
    <scope>IDENTIFICATION</scope>
</reference>
<keyword evidence="7" id="KW-0325">Glycoprotein</keyword>
<evidence type="ECO:0000256" key="3">
    <source>
        <dbReference type="ARBA" id="ARBA00022475"/>
    </source>
</evidence>
<feature type="compositionally biased region" description="Basic and acidic residues" evidence="8">
    <location>
        <begin position="495"/>
        <end position="505"/>
    </location>
</feature>
<keyword evidence="6 9" id="KW-0472">Membrane</keyword>
<organism evidence="10 11">
    <name type="scientific">Acyrthosiphon pisum</name>
    <name type="common">Pea aphid</name>
    <dbReference type="NCBI Taxonomy" id="7029"/>
    <lineage>
        <taxon>Eukaryota</taxon>
        <taxon>Metazoa</taxon>
        <taxon>Ecdysozoa</taxon>
        <taxon>Arthropoda</taxon>
        <taxon>Hexapoda</taxon>
        <taxon>Insecta</taxon>
        <taxon>Pterygota</taxon>
        <taxon>Neoptera</taxon>
        <taxon>Paraneoptera</taxon>
        <taxon>Hemiptera</taxon>
        <taxon>Sternorrhyncha</taxon>
        <taxon>Aphidomorpha</taxon>
        <taxon>Aphidoidea</taxon>
        <taxon>Aphididae</taxon>
        <taxon>Macrosiphini</taxon>
        <taxon>Acyrthosiphon</taxon>
    </lineage>
</organism>
<dbReference type="PANTHER" id="PTHR11923">
    <property type="entry name" value="SCAVENGER RECEPTOR CLASS B TYPE-1 SR-B1"/>
    <property type="match status" value="1"/>
</dbReference>
<accession>A0A8R2NM27</accession>
<dbReference type="EnsemblMetazoa" id="XM_029487159.1">
    <property type="protein sequence ID" value="XP_029343019.1"/>
    <property type="gene ID" value="LOC100169440"/>
</dbReference>
<dbReference type="GO" id="GO:0005044">
    <property type="term" value="F:scavenger receptor activity"/>
    <property type="evidence" value="ECO:0007669"/>
    <property type="project" value="TreeGrafter"/>
</dbReference>
<evidence type="ECO:0000313" key="10">
    <source>
        <dbReference type="EnsemblMetazoa" id="XP_029343019.1"/>
    </source>
</evidence>
<dbReference type="Proteomes" id="UP000007819">
    <property type="component" value="Chromosome X"/>
</dbReference>
<sequence length="576" mass="64376">MLLNLAGRLCGRGNARYGLCGFGLLIISYALFFFNPVEIIKSAKLKFVEGSYAFQLWQKPPVKVYVNVYIFNVTNADRFLAGEDEKLDVKEVGPYVYWEELENTNTTFQSNDTVTYIPRRKLHFDLNLSVGDPEVDHIVVPNIPLLGFSSMLRSSPMFVNVVFNSLVEYQDSQPILDLSVKEFLWGYEDRLVKMASSVLPTWIDFSKFGLLDRMLDEGTNVVTMNVPSERQTRRPYTIDNFNGSPILRQWANTDEPNELNKCSLNASSEGLLFPRHLTKDMNFPIYRKAFCRTLPLTYSSTSDMPIGYPSVYLYKFLPDVFNSSLDDNKCYCPRDGCLPAGLSDISPCYYNIPVAVSFPHFYGGDPALVDNVNGIAPNMEKHQSVVAVQPDLGIPLAVDIKIQLNLIIKATRYVSRAKKFNGLTLPICWLHLEVKSLPSSLNALLYLCFNVGPVLVKAVVALTASVGFFLVGLSIKRFGRDQQKQQHSVNGSAAGDHEDGRGRGYEDDDHDDDNGRGDDYEDDGGGAESGGLIVKRGPAAGRYRDKSYLPLHHVTVPGSSSVIVDYDHSQDYARGR</sequence>
<comment type="similarity">
    <text evidence="2">Belongs to the CD36 family.</text>
</comment>
<keyword evidence="11" id="KW-1185">Reference proteome</keyword>
<evidence type="ECO:0000256" key="1">
    <source>
        <dbReference type="ARBA" id="ARBA00004236"/>
    </source>
</evidence>
<evidence type="ECO:0000256" key="8">
    <source>
        <dbReference type="SAM" id="MobiDB-lite"/>
    </source>
</evidence>
<dbReference type="PANTHER" id="PTHR11923:SF104">
    <property type="entry name" value="FI07620P"/>
    <property type="match status" value="1"/>
</dbReference>
<dbReference type="AlphaFoldDB" id="A0A8R2NM27"/>
<feature type="transmembrane region" description="Helical" evidence="9">
    <location>
        <begin position="15"/>
        <end position="34"/>
    </location>
</feature>
<reference evidence="11" key="1">
    <citation type="submission" date="2010-06" db="EMBL/GenBank/DDBJ databases">
        <authorList>
            <person name="Jiang H."/>
            <person name="Abraham K."/>
            <person name="Ali S."/>
            <person name="Alsbrooks S.L."/>
            <person name="Anim B.N."/>
            <person name="Anosike U.S."/>
            <person name="Attaway T."/>
            <person name="Bandaranaike D.P."/>
            <person name="Battles P.K."/>
            <person name="Bell S.N."/>
            <person name="Bell A.V."/>
            <person name="Beltran B."/>
            <person name="Bickham C."/>
            <person name="Bustamante Y."/>
            <person name="Caleb T."/>
            <person name="Canada A."/>
            <person name="Cardenas V."/>
            <person name="Carter K."/>
            <person name="Chacko J."/>
            <person name="Chandrabose M.N."/>
            <person name="Chavez D."/>
            <person name="Chavez A."/>
            <person name="Chen L."/>
            <person name="Chu H.-S."/>
            <person name="Claassen K.J."/>
            <person name="Cockrell R."/>
            <person name="Collins M."/>
            <person name="Cooper J.A."/>
            <person name="Cree A."/>
            <person name="Curry S.M."/>
            <person name="Da Y."/>
            <person name="Dao M.D."/>
            <person name="Das B."/>
            <person name="Davila M.-L."/>
            <person name="Davy-Carroll L."/>
            <person name="Denson S."/>
            <person name="Dinh H."/>
            <person name="Ebong V.E."/>
            <person name="Edwards J.R."/>
            <person name="Egan A."/>
            <person name="El-Daye J."/>
            <person name="Escobedo L."/>
            <person name="Fernandez S."/>
            <person name="Fernando P.R."/>
            <person name="Flagg N."/>
            <person name="Forbes L.D."/>
            <person name="Fowler R.G."/>
            <person name="Fu Q."/>
            <person name="Gabisi R.A."/>
            <person name="Ganer J."/>
            <person name="Garbino Pronczuk A."/>
            <person name="Garcia R.M."/>
            <person name="Garner T."/>
            <person name="Garrett T.E."/>
            <person name="Gonzalez D.A."/>
            <person name="Hamid H."/>
            <person name="Hawkins E.S."/>
            <person name="Hirani K."/>
            <person name="Hogues M.E."/>
            <person name="Hollins B."/>
            <person name="Hsiao C.-H."/>
            <person name="Jabil R."/>
            <person name="James M.L."/>
            <person name="Jhangiani S.N."/>
            <person name="Johnson B."/>
            <person name="Johnson Q."/>
            <person name="Joshi V."/>
            <person name="Kalu J.B."/>
            <person name="Kam C."/>
            <person name="Kashfia A."/>
            <person name="Keebler J."/>
            <person name="Kisamo H."/>
            <person name="Kovar C.L."/>
            <person name="Lago L.A."/>
            <person name="Lai C.-Y."/>
            <person name="Laidlaw J."/>
            <person name="Lara F."/>
            <person name="Le T.-K."/>
            <person name="Lee S.L."/>
            <person name="Legall F.H."/>
            <person name="Lemon S.J."/>
            <person name="Lewis L.R."/>
            <person name="Li B."/>
            <person name="Liu Y."/>
            <person name="Liu Y.-S."/>
            <person name="Lopez J."/>
            <person name="Lozado R.J."/>
            <person name="Lu J."/>
            <person name="Madu R.C."/>
            <person name="Maheshwari M."/>
            <person name="Maheshwari R."/>
            <person name="Malloy K."/>
            <person name="Martinez E."/>
            <person name="Mathew T."/>
            <person name="Mercado I.C."/>
            <person name="Mercado C."/>
            <person name="Meyer B."/>
            <person name="Montgomery K."/>
            <person name="Morgan M.B."/>
            <person name="Munidasa M."/>
            <person name="Nazareth L.V."/>
            <person name="Nelson J."/>
            <person name="Ng B.M."/>
            <person name="Nguyen N.B."/>
            <person name="Nguyen P.Q."/>
            <person name="Nguyen T."/>
            <person name="Obregon M."/>
            <person name="Okwuonu G.O."/>
            <person name="Onwere C.G."/>
            <person name="Orozco G."/>
            <person name="Parra A."/>
            <person name="Patel S."/>
            <person name="Patil S."/>
            <person name="Perez A."/>
            <person name="Perez Y."/>
            <person name="Pham C."/>
            <person name="Primus E.L."/>
            <person name="Pu L.-L."/>
            <person name="Puazo M."/>
            <person name="Qin X."/>
            <person name="Quiroz J.B."/>
            <person name="Reese J."/>
            <person name="Richards S."/>
            <person name="Rives C.M."/>
            <person name="Robberts R."/>
            <person name="Ruiz S.J."/>
            <person name="Ruiz M.J."/>
            <person name="Santibanez J."/>
            <person name="Schneider B.W."/>
            <person name="Sisson I."/>
            <person name="Smith M."/>
            <person name="Sodergren E."/>
            <person name="Song X.-Z."/>
            <person name="Song B.B."/>
            <person name="Summersgill H."/>
            <person name="Thelus R."/>
            <person name="Thornton R.D."/>
            <person name="Trejos Z.Y."/>
            <person name="Usmani K."/>
            <person name="Vattathil S."/>
            <person name="Villasana D."/>
            <person name="Walker D.L."/>
            <person name="Wang S."/>
            <person name="Wang K."/>
            <person name="White C.S."/>
            <person name="Williams A.C."/>
            <person name="Williamson J."/>
            <person name="Wilson K."/>
            <person name="Woghiren I.O."/>
            <person name="Woodworth J.R."/>
            <person name="Worley K.C."/>
            <person name="Wright R.A."/>
            <person name="Wu W."/>
            <person name="Young L."/>
            <person name="Zhang L."/>
            <person name="Zhang J."/>
            <person name="Zhu Y."/>
            <person name="Muzny D.M."/>
            <person name="Weinstock G."/>
            <person name="Gibbs R.A."/>
        </authorList>
    </citation>
    <scope>NUCLEOTIDE SEQUENCE [LARGE SCALE GENOMIC DNA]</scope>
    <source>
        <strain evidence="11">LSR1</strain>
    </source>
</reference>
<feature type="region of interest" description="Disordered" evidence="8">
    <location>
        <begin position="484"/>
        <end position="538"/>
    </location>
</feature>
<name>A0A8R2NM27_ACYPI</name>